<comment type="subcellular location">
    <subcellularLocation>
        <location evidence="1 9 10">Nucleus</location>
    </subcellularLocation>
</comment>
<dbReference type="Pfam" id="PF00046">
    <property type="entry name" value="Homeodomain"/>
    <property type="match status" value="1"/>
</dbReference>
<evidence type="ECO:0000256" key="3">
    <source>
        <dbReference type="ARBA" id="ARBA00022473"/>
    </source>
</evidence>
<sequence>MLHSLSLPPPPLAGIKFKLDTDVDSLCHPSVAPSPFLSSSSSLSPSLGGHECPQTHFSPEPPSLSSLFHSISPCPTLFIFLPALSFTTHTHTHTHCVVNKAGRWGNKGPRRRRGTLRTPTSVYLVNLAGRSKQGRSHAEDGGSFISLHGGLDARSMYEKLTMLNLQSGSNWSGPNNWYHDPTGVQTQHSTVSEGCMLDTEGSMGGEAGGGGSGRGGGGGGGVPVERDEGEESQLRLQLKRKLQRNRTSFTQEQIEALEKEFERTHYPDVFARERLANKIDLPEARIQVWFSNRRAKWRREEKLRNQRRSGGVTSCSQSQAPLSTSFNTSVYHQQHGSSSGSMLSQTESSLPSYSSLSVFSPGVQSIPPQSASSYSCMLPPSPSAPRTFDSSAYSSPHLQTPPSASSNTGLISPGVSVPVQVPGTEPQSMSQNLGQYWARLQ</sequence>
<dbReference type="EMBL" id="JAHRIP010058882">
    <property type="protein sequence ID" value="MEQ2304259.1"/>
    <property type="molecule type" value="Genomic_DNA"/>
</dbReference>
<feature type="region of interest" description="Disordered" evidence="11">
    <location>
        <begin position="370"/>
        <end position="433"/>
    </location>
</feature>
<dbReference type="SMART" id="SM00389">
    <property type="entry name" value="HOX"/>
    <property type="match status" value="1"/>
</dbReference>
<evidence type="ECO:0000256" key="5">
    <source>
        <dbReference type="ARBA" id="ARBA00023125"/>
    </source>
</evidence>
<dbReference type="PANTHER" id="PTHR45636">
    <property type="entry name" value="PAIRED BOX PROTEIN PAX-6-RELATED-RELATED"/>
    <property type="match status" value="1"/>
</dbReference>
<keyword evidence="14" id="KW-1185">Reference proteome</keyword>
<dbReference type="SUPFAM" id="SSF46689">
    <property type="entry name" value="Homeodomain-like"/>
    <property type="match status" value="1"/>
</dbReference>
<feature type="DNA-binding region" description="Homeobox" evidence="9">
    <location>
        <begin position="242"/>
        <end position="301"/>
    </location>
</feature>
<dbReference type="PANTHER" id="PTHR45636:SF44">
    <property type="entry name" value="PAIRED BOX 10-RELATED"/>
    <property type="match status" value="1"/>
</dbReference>
<keyword evidence="3" id="KW-0217">Developmental protein</keyword>
<organism evidence="13 14">
    <name type="scientific">Ameca splendens</name>
    <dbReference type="NCBI Taxonomy" id="208324"/>
    <lineage>
        <taxon>Eukaryota</taxon>
        <taxon>Metazoa</taxon>
        <taxon>Chordata</taxon>
        <taxon>Craniata</taxon>
        <taxon>Vertebrata</taxon>
        <taxon>Euteleostomi</taxon>
        <taxon>Actinopterygii</taxon>
        <taxon>Neopterygii</taxon>
        <taxon>Teleostei</taxon>
        <taxon>Neoteleostei</taxon>
        <taxon>Acanthomorphata</taxon>
        <taxon>Ovalentaria</taxon>
        <taxon>Atherinomorphae</taxon>
        <taxon>Cyprinodontiformes</taxon>
        <taxon>Goodeidae</taxon>
        <taxon>Ameca</taxon>
    </lineage>
</organism>
<feature type="compositionally biased region" description="Polar residues" evidence="11">
    <location>
        <begin position="311"/>
        <end position="320"/>
    </location>
</feature>
<evidence type="ECO:0000256" key="2">
    <source>
        <dbReference type="ARBA" id="ARBA00005733"/>
    </source>
</evidence>
<comment type="caution">
    <text evidence="13">The sequence shown here is derived from an EMBL/GenBank/DDBJ whole genome shotgun (WGS) entry which is preliminary data.</text>
</comment>
<accession>A0ABV0ZDH1</accession>
<evidence type="ECO:0000256" key="7">
    <source>
        <dbReference type="ARBA" id="ARBA00023163"/>
    </source>
</evidence>
<feature type="region of interest" description="Disordered" evidence="11">
    <location>
        <begin position="198"/>
        <end position="232"/>
    </location>
</feature>
<gene>
    <name evidence="13" type="ORF">AMECASPLE_025152</name>
</gene>
<evidence type="ECO:0000313" key="14">
    <source>
        <dbReference type="Proteomes" id="UP001469553"/>
    </source>
</evidence>
<evidence type="ECO:0000256" key="1">
    <source>
        <dbReference type="ARBA" id="ARBA00004123"/>
    </source>
</evidence>
<feature type="compositionally biased region" description="Low complexity" evidence="11">
    <location>
        <begin position="412"/>
        <end position="423"/>
    </location>
</feature>
<dbReference type="CDD" id="cd00086">
    <property type="entry name" value="homeodomain"/>
    <property type="match status" value="1"/>
</dbReference>
<evidence type="ECO:0000256" key="10">
    <source>
        <dbReference type="RuleBase" id="RU000682"/>
    </source>
</evidence>
<dbReference type="InterPro" id="IPR009057">
    <property type="entry name" value="Homeodomain-like_sf"/>
</dbReference>
<evidence type="ECO:0000256" key="4">
    <source>
        <dbReference type="ARBA" id="ARBA00023015"/>
    </source>
</evidence>
<feature type="compositionally biased region" description="Gly residues" evidence="11">
    <location>
        <begin position="202"/>
        <end position="222"/>
    </location>
</feature>
<keyword evidence="7" id="KW-0804">Transcription</keyword>
<proteinExistence type="inferred from homology"/>
<protein>
    <recommendedName>
        <fullName evidence="12">Homeobox domain-containing protein</fullName>
    </recommendedName>
</protein>
<evidence type="ECO:0000256" key="9">
    <source>
        <dbReference type="PROSITE-ProRule" id="PRU00108"/>
    </source>
</evidence>
<name>A0ABV0ZDH1_9TELE</name>
<evidence type="ECO:0000256" key="11">
    <source>
        <dbReference type="SAM" id="MobiDB-lite"/>
    </source>
</evidence>
<dbReference type="InterPro" id="IPR017970">
    <property type="entry name" value="Homeobox_CS"/>
</dbReference>
<dbReference type="PROSITE" id="PS00027">
    <property type="entry name" value="HOMEOBOX_1"/>
    <property type="match status" value="1"/>
</dbReference>
<dbReference type="Proteomes" id="UP001469553">
    <property type="component" value="Unassembled WGS sequence"/>
</dbReference>
<dbReference type="InterPro" id="IPR001356">
    <property type="entry name" value="HD"/>
</dbReference>
<dbReference type="PROSITE" id="PS50071">
    <property type="entry name" value="HOMEOBOX_2"/>
    <property type="match status" value="1"/>
</dbReference>
<keyword evidence="6 9" id="KW-0371">Homeobox</keyword>
<dbReference type="InterPro" id="IPR043565">
    <property type="entry name" value="PAX_fam"/>
</dbReference>
<reference evidence="13 14" key="1">
    <citation type="submission" date="2021-06" db="EMBL/GenBank/DDBJ databases">
        <authorList>
            <person name="Palmer J.M."/>
        </authorList>
    </citation>
    <scope>NUCLEOTIDE SEQUENCE [LARGE SCALE GENOMIC DNA]</scope>
    <source>
        <strain evidence="13 14">AS_MEX2019</strain>
        <tissue evidence="13">Muscle</tissue>
    </source>
</reference>
<evidence type="ECO:0000259" key="12">
    <source>
        <dbReference type="PROSITE" id="PS50071"/>
    </source>
</evidence>
<feature type="compositionally biased region" description="Polar residues" evidence="11">
    <location>
        <begin position="388"/>
        <end position="410"/>
    </location>
</feature>
<keyword evidence="4" id="KW-0805">Transcription regulation</keyword>
<keyword evidence="8 9" id="KW-0539">Nucleus</keyword>
<evidence type="ECO:0000256" key="6">
    <source>
        <dbReference type="ARBA" id="ARBA00023155"/>
    </source>
</evidence>
<feature type="region of interest" description="Disordered" evidence="11">
    <location>
        <begin position="300"/>
        <end position="320"/>
    </location>
</feature>
<evidence type="ECO:0000256" key="8">
    <source>
        <dbReference type="ARBA" id="ARBA00023242"/>
    </source>
</evidence>
<keyword evidence="5 9" id="KW-0238">DNA-binding</keyword>
<comment type="similarity">
    <text evidence="2">Belongs to the paired homeobox family.</text>
</comment>
<dbReference type="Gene3D" id="1.10.10.60">
    <property type="entry name" value="Homeodomain-like"/>
    <property type="match status" value="1"/>
</dbReference>
<feature type="domain" description="Homeobox" evidence="12">
    <location>
        <begin position="240"/>
        <end position="300"/>
    </location>
</feature>
<evidence type="ECO:0000313" key="13">
    <source>
        <dbReference type="EMBL" id="MEQ2304259.1"/>
    </source>
</evidence>